<keyword evidence="4" id="KW-1185">Reference proteome</keyword>
<feature type="region of interest" description="Disordered" evidence="1">
    <location>
        <begin position="297"/>
        <end position="334"/>
    </location>
</feature>
<name>A0A401GX13_9APHY</name>
<comment type="caution">
    <text evidence="3">The sequence shown here is derived from an EMBL/GenBank/DDBJ whole genome shotgun (WGS) entry which is preliminary data.</text>
</comment>
<proteinExistence type="predicted"/>
<dbReference type="EMBL" id="BFAD01000009">
    <property type="protein sequence ID" value="GBE86723.1"/>
    <property type="molecule type" value="Genomic_DNA"/>
</dbReference>
<dbReference type="InParanoid" id="A0A401GX13"/>
<gene>
    <name evidence="3" type="ORF">SCP_0906030</name>
</gene>
<keyword evidence="2" id="KW-1133">Transmembrane helix</keyword>
<organism evidence="3 4">
    <name type="scientific">Sparassis crispa</name>
    <dbReference type="NCBI Taxonomy" id="139825"/>
    <lineage>
        <taxon>Eukaryota</taxon>
        <taxon>Fungi</taxon>
        <taxon>Dikarya</taxon>
        <taxon>Basidiomycota</taxon>
        <taxon>Agaricomycotina</taxon>
        <taxon>Agaricomycetes</taxon>
        <taxon>Polyporales</taxon>
        <taxon>Sparassidaceae</taxon>
        <taxon>Sparassis</taxon>
    </lineage>
</organism>
<dbReference type="RefSeq" id="XP_027617636.1">
    <property type="nucleotide sequence ID" value="XM_027761835.1"/>
</dbReference>
<accession>A0A401GX13</accession>
<protein>
    <submittedName>
        <fullName evidence="3">Uncharacterized protein</fullName>
    </submittedName>
</protein>
<keyword evidence="2" id="KW-0472">Membrane</keyword>
<evidence type="ECO:0000313" key="3">
    <source>
        <dbReference type="EMBL" id="GBE86723.1"/>
    </source>
</evidence>
<feature type="compositionally biased region" description="Low complexity" evidence="1">
    <location>
        <begin position="315"/>
        <end position="327"/>
    </location>
</feature>
<reference evidence="3 4" key="1">
    <citation type="journal article" date="2018" name="Sci. Rep.">
        <title>Genome sequence of the cauliflower mushroom Sparassis crispa (Hanabiratake) and its association with beneficial usage.</title>
        <authorList>
            <person name="Kiyama R."/>
            <person name="Furutani Y."/>
            <person name="Kawaguchi K."/>
            <person name="Nakanishi T."/>
        </authorList>
    </citation>
    <scope>NUCLEOTIDE SEQUENCE [LARGE SCALE GENOMIC DNA]</scope>
</reference>
<dbReference type="GeneID" id="38783640"/>
<evidence type="ECO:0000256" key="2">
    <source>
        <dbReference type="SAM" id="Phobius"/>
    </source>
</evidence>
<sequence length="334" mass="37401">MNHYEVHYQASVASRHDIAAVFLGYQLGVESKYRRSLWQLFTALLILWRFTRCLSRRLAAAQAKHSGYYVPWEPVSAVKLTNTVVDHLQTFEAGPCTGEDIGIGQMKTLQLDWFLWDEVDLQSLMLGFDSLHSSHAQLLWEYDTAISALRRAEQHIRELVDDRRSLSAGLATFYLSLHHRGRIAPSDPRANSFDTMISTHEVSAQPTEMQAHDDVDRLALSRTTICVVSQSEDVPRRRASSDISTMFLAAGNHPLSSASPLSLNFRRPPIIVSLPLAGTTWSAALFPWLALTRSTTGRKMQQLKPRMTPVPCDPSSSASTAESQSVANSTLWQH</sequence>
<evidence type="ECO:0000256" key="1">
    <source>
        <dbReference type="SAM" id="MobiDB-lite"/>
    </source>
</evidence>
<feature type="transmembrane region" description="Helical" evidence="2">
    <location>
        <begin position="270"/>
        <end position="291"/>
    </location>
</feature>
<dbReference type="AlphaFoldDB" id="A0A401GX13"/>
<evidence type="ECO:0000313" key="4">
    <source>
        <dbReference type="Proteomes" id="UP000287166"/>
    </source>
</evidence>
<keyword evidence="2" id="KW-0812">Transmembrane</keyword>
<dbReference type="Proteomes" id="UP000287166">
    <property type="component" value="Unassembled WGS sequence"/>
</dbReference>